<reference evidence="6" key="1">
    <citation type="submission" date="2016-07" db="EMBL/GenBank/DDBJ databases">
        <authorList>
            <person name="Florea S."/>
            <person name="Webb J.S."/>
            <person name="Jaromczyk J."/>
            <person name="Schardl C.L."/>
        </authorList>
    </citation>
    <scope>NUCLEOTIDE SEQUENCE [LARGE SCALE GENOMIC DNA]</scope>
    <source>
        <strain evidence="6">IPBSL-7</strain>
    </source>
</reference>
<feature type="domain" description="GFO/IDH/MocA-like oxidoreductase" evidence="4">
    <location>
        <begin position="128"/>
        <end position="243"/>
    </location>
</feature>
<dbReference type="GO" id="GO:0000166">
    <property type="term" value="F:nucleotide binding"/>
    <property type="evidence" value="ECO:0007669"/>
    <property type="project" value="InterPro"/>
</dbReference>
<dbReference type="InterPro" id="IPR036291">
    <property type="entry name" value="NAD(P)-bd_dom_sf"/>
</dbReference>
<evidence type="ECO:0000313" key="5">
    <source>
        <dbReference type="EMBL" id="OCL31971.1"/>
    </source>
</evidence>
<protein>
    <submittedName>
        <fullName evidence="5">Dehydrogenase</fullName>
    </submittedName>
</protein>
<dbReference type="PANTHER" id="PTHR43708:SF5">
    <property type="entry name" value="CONSERVED EXPRESSED OXIDOREDUCTASE (EUROFUNG)-RELATED"/>
    <property type="match status" value="1"/>
</dbReference>
<dbReference type="PANTHER" id="PTHR43708">
    <property type="entry name" value="CONSERVED EXPRESSED OXIDOREDUCTASE (EUROFUNG)"/>
    <property type="match status" value="1"/>
</dbReference>
<dbReference type="SUPFAM" id="SSF55347">
    <property type="entry name" value="Glyceraldehyde-3-phosphate dehydrogenase-like, C-terminal domain"/>
    <property type="match status" value="1"/>
</dbReference>
<dbReference type="GO" id="GO:0016491">
    <property type="term" value="F:oxidoreductase activity"/>
    <property type="evidence" value="ECO:0007669"/>
    <property type="project" value="UniProtKB-KW"/>
</dbReference>
<keyword evidence="6" id="KW-1185">Reference proteome</keyword>
<feature type="domain" description="Gfo/Idh/MocA-like oxidoreductase N-terminal" evidence="3">
    <location>
        <begin position="1"/>
        <end position="120"/>
    </location>
</feature>
<evidence type="ECO:0000259" key="3">
    <source>
        <dbReference type="Pfam" id="PF01408"/>
    </source>
</evidence>
<accession>A0A1C0AIM9</accession>
<sequence>MRIGVVGYGMGGRIFHAPFIQAADGLELAGIVTRSATRRAEAAADLPGVPVFDSLTALLDSGVDAVTITTPPETRRELVLEAARRGVAIVADKPFAPSAQDARDLVAEVERLGSPLSVFHNRRWDTDIRTLKAVLDGGAVGTPWRVESRFDLDEPGTLDPGPSGGLLRDLGTHLADQLLWLFGPVRQVYAHLDWVDLPEGRTDAGFSVVLRHSSGVSSTMRASKVNHVVARELRVYGSAGSYESRMSDVQAQAVFAGRRPADEGDRWGYEQRERWGVLRTADGDSEVPSQRGAYQDFYAAFARAVAGTGPMPVTGEDAVRLLEVLDAARTSALEGRAVDL</sequence>
<keyword evidence="2" id="KW-0560">Oxidoreductase</keyword>
<dbReference type="Gene3D" id="3.30.360.10">
    <property type="entry name" value="Dihydrodipicolinate Reductase, domain 2"/>
    <property type="match status" value="1"/>
</dbReference>
<dbReference type="Pfam" id="PF22725">
    <property type="entry name" value="GFO_IDH_MocA_C3"/>
    <property type="match status" value="1"/>
</dbReference>
<dbReference type="SUPFAM" id="SSF51735">
    <property type="entry name" value="NAD(P)-binding Rossmann-fold domains"/>
    <property type="match status" value="1"/>
</dbReference>
<organism evidence="5 6">
    <name type="scientific">Tessaracoccus lapidicaptus</name>
    <dbReference type="NCBI Taxonomy" id="1427523"/>
    <lineage>
        <taxon>Bacteria</taxon>
        <taxon>Bacillati</taxon>
        <taxon>Actinomycetota</taxon>
        <taxon>Actinomycetes</taxon>
        <taxon>Propionibacteriales</taxon>
        <taxon>Propionibacteriaceae</taxon>
        <taxon>Tessaracoccus</taxon>
    </lineage>
</organism>
<proteinExistence type="inferred from homology"/>
<evidence type="ECO:0000256" key="1">
    <source>
        <dbReference type="ARBA" id="ARBA00010928"/>
    </source>
</evidence>
<comment type="caution">
    <text evidence="5">The sequence shown here is derived from an EMBL/GenBank/DDBJ whole genome shotgun (WGS) entry which is preliminary data.</text>
</comment>
<dbReference type="Gene3D" id="3.40.50.720">
    <property type="entry name" value="NAD(P)-binding Rossmann-like Domain"/>
    <property type="match status" value="1"/>
</dbReference>
<evidence type="ECO:0000313" key="6">
    <source>
        <dbReference type="Proteomes" id="UP000093501"/>
    </source>
</evidence>
<comment type="similarity">
    <text evidence="1">Belongs to the Gfo/Idh/MocA family.</text>
</comment>
<evidence type="ECO:0000256" key="2">
    <source>
        <dbReference type="ARBA" id="ARBA00023002"/>
    </source>
</evidence>
<dbReference type="Pfam" id="PF01408">
    <property type="entry name" value="GFO_IDH_MocA"/>
    <property type="match status" value="1"/>
</dbReference>
<name>A0A1C0AIM9_9ACTN</name>
<dbReference type="InterPro" id="IPR055170">
    <property type="entry name" value="GFO_IDH_MocA-like_dom"/>
</dbReference>
<dbReference type="EMBL" id="MBQD01000024">
    <property type="protein sequence ID" value="OCL31971.1"/>
    <property type="molecule type" value="Genomic_DNA"/>
</dbReference>
<gene>
    <name evidence="5" type="ORF">BCR15_07920</name>
</gene>
<dbReference type="AlphaFoldDB" id="A0A1C0AIM9"/>
<dbReference type="Proteomes" id="UP000093501">
    <property type="component" value="Unassembled WGS sequence"/>
</dbReference>
<dbReference type="InterPro" id="IPR000683">
    <property type="entry name" value="Gfo/Idh/MocA-like_OxRdtase_N"/>
</dbReference>
<dbReference type="RefSeq" id="WP_068752319.1">
    <property type="nucleotide sequence ID" value="NZ_LR214441.1"/>
</dbReference>
<evidence type="ECO:0000259" key="4">
    <source>
        <dbReference type="Pfam" id="PF22725"/>
    </source>
</evidence>
<dbReference type="InterPro" id="IPR051317">
    <property type="entry name" value="Gfo/Idh/MocA_oxidoreduct"/>
</dbReference>